<keyword evidence="5" id="KW-0378">Hydrolase</keyword>
<keyword evidence="4 6" id="KW-0255">Endonuclease</keyword>
<proteinExistence type="predicted"/>
<evidence type="ECO:0000313" key="6">
    <source>
        <dbReference type="EMBL" id="TFE72063.1"/>
    </source>
</evidence>
<dbReference type="InterPro" id="IPR007581">
    <property type="entry name" value="Endonuclease-V"/>
</dbReference>
<evidence type="ECO:0000313" key="7">
    <source>
        <dbReference type="Proteomes" id="UP000297713"/>
    </source>
</evidence>
<evidence type="ECO:0000256" key="2">
    <source>
        <dbReference type="ARBA" id="ARBA00022490"/>
    </source>
</evidence>
<accession>A0A4Y8PGY2</accession>
<dbReference type="PANTHER" id="PTHR28511:SF1">
    <property type="entry name" value="ENDONUCLEASE V"/>
    <property type="match status" value="1"/>
</dbReference>
<dbReference type="GO" id="GO:0016891">
    <property type="term" value="F:RNA endonuclease activity producing 5'-phosphomonoesters, hydrolytic mechanism"/>
    <property type="evidence" value="ECO:0007669"/>
    <property type="project" value="TreeGrafter"/>
</dbReference>
<sequence>MSFWPTTTDELILEQKRLATLSFSRWEKPPEPFISAGVFVCYGRNVAGAGKKGDLGWATAVALFPDGSVKVFRVSGRATFDYIPGLLALRDGPLLEKAVLGLGIRPEILFVNATSRDHPYRAGLALHLGYKLDVPTVGITRNPLIAEGSLPGIKRGDKFELRVGNETVAFWLRTQDNKAPLVVHPGYRLDGDSAIEVVLFYTEKYRTPEPLRLARKSARLYRAGVEDQAV</sequence>
<evidence type="ECO:0000256" key="4">
    <source>
        <dbReference type="ARBA" id="ARBA00022759"/>
    </source>
</evidence>
<evidence type="ECO:0000256" key="3">
    <source>
        <dbReference type="ARBA" id="ARBA00022722"/>
    </source>
</evidence>
<evidence type="ECO:0000256" key="1">
    <source>
        <dbReference type="ARBA" id="ARBA00004496"/>
    </source>
</evidence>
<keyword evidence="3" id="KW-0540">Nuclease</keyword>
<name>A0A4Y8PGY2_9BACT</name>
<dbReference type="CDD" id="cd06559">
    <property type="entry name" value="Endonuclease_V"/>
    <property type="match status" value="1"/>
</dbReference>
<dbReference type="EMBL" id="LXQC01000046">
    <property type="protein sequence ID" value="TFE72063.1"/>
    <property type="molecule type" value="Genomic_DNA"/>
</dbReference>
<keyword evidence="7" id="KW-1185">Reference proteome</keyword>
<comment type="caution">
    <text evidence="6">The sequence shown here is derived from an EMBL/GenBank/DDBJ whole genome shotgun (WGS) entry which is preliminary data.</text>
</comment>
<dbReference type="GO" id="GO:0005737">
    <property type="term" value="C:cytoplasm"/>
    <property type="evidence" value="ECO:0007669"/>
    <property type="project" value="UniProtKB-SubCell"/>
</dbReference>
<dbReference type="OrthoDB" id="9790916at2"/>
<dbReference type="PANTHER" id="PTHR28511">
    <property type="entry name" value="ENDONUCLEASE V"/>
    <property type="match status" value="1"/>
</dbReference>
<comment type="subcellular location">
    <subcellularLocation>
        <location evidence="1">Cytoplasm</location>
    </subcellularLocation>
</comment>
<dbReference type="Pfam" id="PF04493">
    <property type="entry name" value="Endonuclease_5"/>
    <property type="match status" value="1"/>
</dbReference>
<dbReference type="AlphaFoldDB" id="A0A4Y8PGY2"/>
<dbReference type="Proteomes" id="UP000297713">
    <property type="component" value="Unassembled WGS sequence"/>
</dbReference>
<protein>
    <submittedName>
        <fullName evidence="6">Endonuclease V</fullName>
    </submittedName>
</protein>
<dbReference type="Gene3D" id="3.30.2170.10">
    <property type="entry name" value="archaeoglobus fulgidus dsm 4304 superfamily"/>
    <property type="match status" value="1"/>
</dbReference>
<dbReference type="GO" id="GO:0003727">
    <property type="term" value="F:single-stranded RNA binding"/>
    <property type="evidence" value="ECO:0007669"/>
    <property type="project" value="TreeGrafter"/>
</dbReference>
<keyword evidence="2" id="KW-0963">Cytoplasm</keyword>
<gene>
    <name evidence="6" type="ORF">A7Q10_03905</name>
</gene>
<organism evidence="6 7">
    <name type="scientific">Methylacidiphilum caldifontis</name>
    <dbReference type="NCBI Taxonomy" id="2795386"/>
    <lineage>
        <taxon>Bacteria</taxon>
        <taxon>Pseudomonadati</taxon>
        <taxon>Verrucomicrobiota</taxon>
        <taxon>Methylacidiphilae</taxon>
        <taxon>Methylacidiphilales</taxon>
        <taxon>Methylacidiphilaceae</taxon>
        <taxon>Methylacidiphilum (ex Ratnadevi et al. 2023)</taxon>
    </lineage>
</organism>
<dbReference type="RefSeq" id="WP_134439103.1">
    <property type="nucleotide sequence ID" value="NZ_LXQC01000046.1"/>
</dbReference>
<dbReference type="GO" id="GO:0006281">
    <property type="term" value="P:DNA repair"/>
    <property type="evidence" value="ECO:0007669"/>
    <property type="project" value="InterPro"/>
</dbReference>
<evidence type="ECO:0000256" key="5">
    <source>
        <dbReference type="ARBA" id="ARBA00022801"/>
    </source>
</evidence>
<reference evidence="6 7" key="1">
    <citation type="submission" date="2016-05" db="EMBL/GenBank/DDBJ databases">
        <title>Diversity and Homogeneity among Thermoacidophilic Verrucomicrobia Methanotrophs Linked with Geographical Origin.</title>
        <authorList>
            <person name="Erikstad H.-A."/>
            <person name="Smestad N.B."/>
            <person name="Ceballos R.M."/>
            <person name="Birkeland N.-K."/>
        </authorList>
    </citation>
    <scope>NUCLEOTIDE SEQUENCE [LARGE SCALE GENOMIC DNA]</scope>
    <source>
        <strain evidence="6 7">Phi</strain>
    </source>
</reference>